<keyword evidence="1" id="KW-0812">Transmembrane</keyword>
<dbReference type="RefSeq" id="WP_209486745.1">
    <property type="nucleotide sequence ID" value="NZ_JAGGKQ010000028.1"/>
</dbReference>
<gene>
    <name evidence="3" type="ORF">J2751_002759</name>
</gene>
<feature type="transmembrane region" description="Helical" evidence="1">
    <location>
        <begin position="51"/>
        <end position="69"/>
    </location>
</feature>
<keyword evidence="1" id="KW-0472">Membrane</keyword>
<evidence type="ECO:0000313" key="4">
    <source>
        <dbReference type="Proteomes" id="UP000823588"/>
    </source>
</evidence>
<keyword evidence="1" id="KW-1133">Transmembrane helix</keyword>
<evidence type="ECO:0000256" key="1">
    <source>
        <dbReference type="SAM" id="Phobius"/>
    </source>
</evidence>
<feature type="transmembrane region" description="Helical" evidence="1">
    <location>
        <begin position="12"/>
        <end position="31"/>
    </location>
</feature>
<sequence>MSVRLPLVPRWLRVSAVITVAAVILYYSVVPAPGSGSFRTGPLGLVPFSDWLHLLAYAGLAVTLAYAFHDSLRPDWQVLLAVFLLTVGYGVSIELLQAGLPDRTFAIADMIVNAVGAVIAVGMWRGLTRYVRFYQARAVSDLEVPVQ</sequence>
<comment type="caution">
    <text evidence="3">The sequence shown here is derived from an EMBL/GenBank/DDBJ whole genome shotgun (WGS) entry which is preliminary data.</text>
</comment>
<dbReference type="EMBL" id="JAGGKQ010000028">
    <property type="protein sequence ID" value="MBP1923714.1"/>
    <property type="molecule type" value="Genomic_DNA"/>
</dbReference>
<keyword evidence="4" id="KW-1185">Reference proteome</keyword>
<dbReference type="Pfam" id="PF04892">
    <property type="entry name" value="VanZ"/>
    <property type="match status" value="1"/>
</dbReference>
<feature type="transmembrane region" description="Helical" evidence="1">
    <location>
        <begin position="76"/>
        <end position="93"/>
    </location>
</feature>
<evidence type="ECO:0000313" key="3">
    <source>
        <dbReference type="EMBL" id="MBP1923714.1"/>
    </source>
</evidence>
<accession>A0A8T4GGQ7</accession>
<dbReference type="PANTHER" id="PTHR28008:SF1">
    <property type="entry name" value="DOMAIN PROTEIN, PUTATIVE (AFU_ORTHOLOGUE AFUA_3G10980)-RELATED"/>
    <property type="match status" value="1"/>
</dbReference>
<evidence type="ECO:0000259" key="2">
    <source>
        <dbReference type="Pfam" id="PF04892"/>
    </source>
</evidence>
<reference evidence="3" key="1">
    <citation type="submission" date="2021-03" db="EMBL/GenBank/DDBJ databases">
        <title>Genomic Encyclopedia of Type Strains, Phase IV (KMG-IV): sequencing the most valuable type-strain genomes for metagenomic binning, comparative biology and taxonomic classification.</title>
        <authorList>
            <person name="Goeker M."/>
        </authorList>
    </citation>
    <scope>NUCLEOTIDE SEQUENCE</scope>
    <source>
        <strain evidence="3">DSM 23564</strain>
    </source>
</reference>
<dbReference type="InterPro" id="IPR006976">
    <property type="entry name" value="VanZ-like"/>
</dbReference>
<dbReference type="AlphaFoldDB" id="A0A8T4GGQ7"/>
<dbReference type="Proteomes" id="UP000823588">
    <property type="component" value="Unassembled WGS sequence"/>
</dbReference>
<feature type="transmembrane region" description="Helical" evidence="1">
    <location>
        <begin position="105"/>
        <end position="127"/>
    </location>
</feature>
<dbReference type="PANTHER" id="PTHR28008">
    <property type="entry name" value="DOMAIN PROTEIN, PUTATIVE (AFU_ORTHOLOGUE AFUA_3G10980)-RELATED"/>
    <property type="match status" value="1"/>
</dbReference>
<organism evidence="3 4">
    <name type="scientific">Halorubrum alkaliphilum</name>
    <dbReference type="NCBI Taxonomy" id="261290"/>
    <lineage>
        <taxon>Archaea</taxon>
        <taxon>Methanobacteriati</taxon>
        <taxon>Methanobacteriota</taxon>
        <taxon>Stenosarchaea group</taxon>
        <taxon>Halobacteria</taxon>
        <taxon>Halobacteriales</taxon>
        <taxon>Haloferacaceae</taxon>
        <taxon>Halorubrum</taxon>
    </lineage>
</organism>
<dbReference type="NCBIfam" id="NF037970">
    <property type="entry name" value="vanZ_1"/>
    <property type="match status" value="1"/>
</dbReference>
<protein>
    <submittedName>
        <fullName evidence="3">VanZ family protein</fullName>
    </submittedName>
</protein>
<feature type="domain" description="VanZ-like" evidence="2">
    <location>
        <begin position="45"/>
        <end position="125"/>
    </location>
</feature>
<name>A0A8T4GGQ7_9EURY</name>
<dbReference type="OrthoDB" id="214957at2157"/>
<proteinExistence type="predicted"/>